<accession>A0ABN8F665</accession>
<feature type="chain" id="PRO_5045862546" evidence="1">
    <location>
        <begin position="18"/>
        <end position="153"/>
    </location>
</feature>
<reference evidence="2" key="1">
    <citation type="submission" date="2021-12" db="EMBL/GenBank/DDBJ databases">
        <authorList>
            <person name="Rodrigo-Torres L."/>
            <person name="Arahal R. D."/>
            <person name="Lucena T."/>
        </authorList>
    </citation>
    <scope>NUCLEOTIDE SEQUENCE</scope>
    <source>
        <strain evidence="2">CECT 8419</strain>
    </source>
</reference>
<evidence type="ECO:0000313" key="3">
    <source>
        <dbReference type="Proteomes" id="UP000837803"/>
    </source>
</evidence>
<comment type="caution">
    <text evidence="2">The sequence shown here is derived from an EMBL/GenBank/DDBJ whole genome shotgun (WGS) entry which is preliminary data.</text>
</comment>
<feature type="signal peptide" evidence="1">
    <location>
        <begin position="1"/>
        <end position="17"/>
    </location>
</feature>
<organism evidence="2 3">
    <name type="scientific">Neolewinella maritima</name>
    <dbReference type="NCBI Taxonomy" id="1383882"/>
    <lineage>
        <taxon>Bacteria</taxon>
        <taxon>Pseudomonadati</taxon>
        <taxon>Bacteroidota</taxon>
        <taxon>Saprospiria</taxon>
        <taxon>Saprospirales</taxon>
        <taxon>Lewinellaceae</taxon>
        <taxon>Neolewinella</taxon>
    </lineage>
</organism>
<evidence type="ECO:0000313" key="2">
    <source>
        <dbReference type="EMBL" id="CAH1002444.1"/>
    </source>
</evidence>
<dbReference type="PROSITE" id="PS51257">
    <property type="entry name" value="PROKAR_LIPOPROTEIN"/>
    <property type="match status" value="1"/>
</dbReference>
<dbReference type="Proteomes" id="UP000837803">
    <property type="component" value="Unassembled WGS sequence"/>
</dbReference>
<proteinExistence type="predicted"/>
<keyword evidence="3" id="KW-1185">Reference proteome</keyword>
<gene>
    <name evidence="2" type="ORF">LEM8419_03323</name>
</gene>
<evidence type="ECO:0000256" key="1">
    <source>
        <dbReference type="SAM" id="SignalP"/>
    </source>
</evidence>
<name>A0ABN8F665_9BACT</name>
<sequence length="153" mass="15554">MKHLLLLVLALTVLACAEQPANTTETDMDTDVVTTPDMDRPEVDMPAADPTLTATIDAVQSTGGDITALPADAAVSNIDTWINKLDGMDGTDGIVSNLQSLKGELTSGSIDGGRVSELLSTLASETRSVSGGNQGLSALASALEAGAEKLGGK</sequence>
<dbReference type="RefSeq" id="WP_238752278.1">
    <property type="nucleotide sequence ID" value="NZ_CAKLPZ010000005.1"/>
</dbReference>
<keyword evidence="1" id="KW-0732">Signal</keyword>
<dbReference type="EMBL" id="CAKLPZ010000005">
    <property type="protein sequence ID" value="CAH1002444.1"/>
    <property type="molecule type" value="Genomic_DNA"/>
</dbReference>
<protein>
    <submittedName>
        <fullName evidence="2">Uncharacterized protein</fullName>
    </submittedName>
</protein>